<evidence type="ECO:0000313" key="2">
    <source>
        <dbReference type="Proteomes" id="UP000265520"/>
    </source>
</evidence>
<sequence>MWYVIRQLYAYDSSHEDMDNESKKIALIFNMDAGYCDVSVVEAEKGKFRIKAMTGSTIGGE</sequence>
<keyword evidence="2" id="KW-1185">Reference proteome</keyword>
<feature type="non-terminal residue" evidence="1">
    <location>
        <position position="61"/>
    </location>
</feature>
<reference evidence="1 2" key="1">
    <citation type="journal article" date="2018" name="Front. Plant Sci.">
        <title>Red Clover (Trifolium pratense) and Zigzag Clover (T. medium) - A Picture of Genomic Similarities and Differences.</title>
        <authorList>
            <person name="Dluhosova J."/>
            <person name="Istvanek J."/>
            <person name="Nedelnik J."/>
            <person name="Repkova J."/>
        </authorList>
    </citation>
    <scope>NUCLEOTIDE SEQUENCE [LARGE SCALE GENOMIC DNA]</scope>
    <source>
        <strain evidence="2">cv. 10/8</strain>
        <tissue evidence="1">Leaf</tissue>
    </source>
</reference>
<dbReference type="EMBL" id="LXQA011344436">
    <property type="protein sequence ID" value="MCI93996.1"/>
    <property type="molecule type" value="Genomic_DNA"/>
</dbReference>
<comment type="caution">
    <text evidence="1">The sequence shown here is derived from an EMBL/GenBank/DDBJ whole genome shotgun (WGS) entry which is preliminary data.</text>
</comment>
<organism evidence="1 2">
    <name type="scientific">Trifolium medium</name>
    <dbReference type="NCBI Taxonomy" id="97028"/>
    <lineage>
        <taxon>Eukaryota</taxon>
        <taxon>Viridiplantae</taxon>
        <taxon>Streptophyta</taxon>
        <taxon>Embryophyta</taxon>
        <taxon>Tracheophyta</taxon>
        <taxon>Spermatophyta</taxon>
        <taxon>Magnoliopsida</taxon>
        <taxon>eudicotyledons</taxon>
        <taxon>Gunneridae</taxon>
        <taxon>Pentapetalae</taxon>
        <taxon>rosids</taxon>
        <taxon>fabids</taxon>
        <taxon>Fabales</taxon>
        <taxon>Fabaceae</taxon>
        <taxon>Papilionoideae</taxon>
        <taxon>50 kb inversion clade</taxon>
        <taxon>NPAAA clade</taxon>
        <taxon>Hologalegina</taxon>
        <taxon>IRL clade</taxon>
        <taxon>Trifolieae</taxon>
        <taxon>Trifolium</taxon>
    </lineage>
</organism>
<accession>A0A392W0P2</accession>
<dbReference type="Gene3D" id="3.30.420.40">
    <property type="match status" value="1"/>
</dbReference>
<name>A0A392W0P2_9FABA</name>
<evidence type="ECO:0000313" key="1">
    <source>
        <dbReference type="EMBL" id="MCI93996.1"/>
    </source>
</evidence>
<dbReference type="Proteomes" id="UP000265520">
    <property type="component" value="Unassembled WGS sequence"/>
</dbReference>
<protein>
    <submittedName>
        <fullName evidence="1">Heat-shock protein</fullName>
    </submittedName>
</protein>
<dbReference type="AlphaFoldDB" id="A0A392W0P2"/>
<proteinExistence type="predicted"/>